<feature type="compositionally biased region" description="Basic and acidic residues" evidence="1">
    <location>
        <begin position="110"/>
        <end position="142"/>
    </location>
</feature>
<feature type="region of interest" description="Disordered" evidence="1">
    <location>
        <begin position="101"/>
        <end position="183"/>
    </location>
</feature>
<feature type="region of interest" description="Disordered" evidence="1">
    <location>
        <begin position="631"/>
        <end position="655"/>
    </location>
</feature>
<feature type="region of interest" description="Disordered" evidence="1">
    <location>
        <begin position="1"/>
        <end position="26"/>
    </location>
</feature>
<dbReference type="OMA" id="YHEDWIR"/>
<feature type="compositionally biased region" description="Pro residues" evidence="1">
    <location>
        <begin position="712"/>
        <end position="727"/>
    </location>
</feature>
<feature type="compositionally biased region" description="Low complexity" evidence="1">
    <location>
        <begin position="348"/>
        <end position="361"/>
    </location>
</feature>
<gene>
    <name evidence="2" type="ORF">CC1G_00018</name>
</gene>
<dbReference type="InParanoid" id="A8NWF7"/>
<feature type="region of interest" description="Disordered" evidence="1">
    <location>
        <begin position="710"/>
        <end position="742"/>
    </location>
</feature>
<accession>A8NWF7</accession>
<feature type="compositionally biased region" description="Polar residues" evidence="1">
    <location>
        <begin position="143"/>
        <end position="153"/>
    </location>
</feature>
<dbReference type="STRING" id="240176.A8NWF7"/>
<protein>
    <submittedName>
        <fullName evidence="2">Uncharacterized protein</fullName>
    </submittedName>
</protein>
<evidence type="ECO:0000313" key="2">
    <source>
        <dbReference type="EMBL" id="EAU84499.1"/>
    </source>
</evidence>
<feature type="region of interest" description="Disordered" evidence="1">
    <location>
        <begin position="237"/>
        <end position="285"/>
    </location>
</feature>
<proteinExistence type="predicted"/>
<sequence>MYQSSSPYAQPMSVPTYGGSGYTPPVNGSVQPGDISYGQIVGGDGKIVYQLFKAVPASYPTPGGTLVGVQWVPTEAVSSIPPGALPANPDFVTNWVRSNPTAAQQALSSTKDRDKESKHSRHTSDYDSLQKARERDAAESNRRQSWNPSQATNGIPFPGSTASVTGYPQSNNTGHTGYPQSTATGYPQASTAVYGSPYAVFGDPSQSYMNPYGVASGGHPVSTTDTHTLAHQMSSMDLNAARSKDSKERERKNSEHASGKRSRRQSAYEPPKVNDPYALPPASKDYQLPSGLFGATVPGYVPPYASSQSSDPSPNSQSRDLSYGTQGPYQYPQQQQASGAGIYGVPYASSSSSTRARANSSVGRATTPAAPTHVNAAGVEVYPPGHIMEGLPKNPTSKSRAASPNPYPIHPVQQPPQSSLAGYPGGPPPRAASSQGSGGRPASRVGQLNGTLPAHQLAAPESFSRPIVAGLPYSAFKPTKIHDMDAFFSQMAKMPPVLETHDVRAEDWHRFMEDLTLAWTGRLPAQVRADGKVTPPSYLASELIHTWNTCFFEPRGVEIVLYRGLQRRSGKLYGRSDLDPSALGPGSGFLSESSSSSSEDTDSDDPYPPPNNRNQTASADLAAARRRYYEQKQADIQRRKERRRRNREKRRNKRYTLFANCIRDGGPNRSMMPPGGHTMGTTGGTAPQGAAMMPSVSSYPGMYGLPGSMPGGMPPPGVAGSMGPPPGKARSHSRNTNSSGGY</sequence>
<feature type="compositionally biased region" description="Low complexity" evidence="1">
    <location>
        <begin position="306"/>
        <end position="340"/>
    </location>
</feature>
<evidence type="ECO:0000313" key="3">
    <source>
        <dbReference type="Proteomes" id="UP000001861"/>
    </source>
</evidence>
<comment type="caution">
    <text evidence="2">The sequence shown here is derived from an EMBL/GenBank/DDBJ whole genome shotgun (WGS) entry which is preliminary data.</text>
</comment>
<dbReference type="Pfam" id="PF15496">
    <property type="entry name" value="DUF4646"/>
    <property type="match status" value="1"/>
</dbReference>
<dbReference type="VEuPathDB" id="FungiDB:CC1G_00018"/>
<organism evidence="2 3">
    <name type="scientific">Coprinopsis cinerea (strain Okayama-7 / 130 / ATCC MYA-4618 / FGSC 9003)</name>
    <name type="common">Inky cap fungus</name>
    <name type="synonym">Hormographiella aspergillata</name>
    <dbReference type="NCBI Taxonomy" id="240176"/>
    <lineage>
        <taxon>Eukaryota</taxon>
        <taxon>Fungi</taxon>
        <taxon>Dikarya</taxon>
        <taxon>Basidiomycota</taxon>
        <taxon>Agaricomycotina</taxon>
        <taxon>Agaricomycetes</taxon>
        <taxon>Agaricomycetidae</taxon>
        <taxon>Agaricales</taxon>
        <taxon>Agaricineae</taxon>
        <taxon>Psathyrellaceae</taxon>
        <taxon>Coprinopsis</taxon>
    </lineage>
</organism>
<dbReference type="RefSeq" id="XP_001836882.1">
    <property type="nucleotide sequence ID" value="XM_001836830.1"/>
</dbReference>
<feature type="compositionally biased region" description="Polar residues" evidence="1">
    <location>
        <begin position="160"/>
        <end position="183"/>
    </location>
</feature>
<dbReference type="Proteomes" id="UP000001861">
    <property type="component" value="Unassembled WGS sequence"/>
</dbReference>
<name>A8NWF7_COPC7</name>
<feature type="compositionally biased region" description="Low complexity" evidence="1">
    <location>
        <begin position="431"/>
        <end position="444"/>
    </location>
</feature>
<reference evidence="2 3" key="1">
    <citation type="journal article" date="2010" name="Proc. Natl. Acad. Sci. U.S.A.">
        <title>Insights into evolution of multicellular fungi from the assembled chromosomes of the mushroom Coprinopsis cinerea (Coprinus cinereus).</title>
        <authorList>
            <person name="Stajich J.E."/>
            <person name="Wilke S.K."/>
            <person name="Ahren D."/>
            <person name="Au C.H."/>
            <person name="Birren B.W."/>
            <person name="Borodovsky M."/>
            <person name="Burns C."/>
            <person name="Canback B."/>
            <person name="Casselton L.A."/>
            <person name="Cheng C.K."/>
            <person name="Deng J."/>
            <person name="Dietrich F.S."/>
            <person name="Fargo D.C."/>
            <person name="Farman M.L."/>
            <person name="Gathman A.C."/>
            <person name="Goldberg J."/>
            <person name="Guigo R."/>
            <person name="Hoegger P.J."/>
            <person name="Hooker J.B."/>
            <person name="Huggins A."/>
            <person name="James T.Y."/>
            <person name="Kamada T."/>
            <person name="Kilaru S."/>
            <person name="Kodira C."/>
            <person name="Kues U."/>
            <person name="Kupfer D."/>
            <person name="Kwan H.S."/>
            <person name="Lomsadze A."/>
            <person name="Li W."/>
            <person name="Lilly W.W."/>
            <person name="Ma L.J."/>
            <person name="Mackey A.J."/>
            <person name="Manning G."/>
            <person name="Martin F."/>
            <person name="Muraguchi H."/>
            <person name="Natvig D.O."/>
            <person name="Palmerini H."/>
            <person name="Ramesh M.A."/>
            <person name="Rehmeyer C.J."/>
            <person name="Roe B.A."/>
            <person name="Shenoy N."/>
            <person name="Stanke M."/>
            <person name="Ter-Hovhannisyan V."/>
            <person name="Tunlid A."/>
            <person name="Velagapudi R."/>
            <person name="Vision T.J."/>
            <person name="Zeng Q."/>
            <person name="Zolan M.E."/>
            <person name="Pukkila P.J."/>
        </authorList>
    </citation>
    <scope>NUCLEOTIDE SEQUENCE [LARGE SCALE GENOMIC DNA]</scope>
    <source>
        <strain evidence="3">Okayama-7 / 130 / ATCC MYA-4618 / FGSC 9003</strain>
    </source>
</reference>
<feature type="region of interest" description="Disordered" evidence="1">
    <location>
        <begin position="573"/>
        <end position="617"/>
    </location>
</feature>
<evidence type="ECO:0000256" key="1">
    <source>
        <dbReference type="SAM" id="MobiDB-lite"/>
    </source>
</evidence>
<dbReference type="InterPro" id="IPR028018">
    <property type="entry name" value="DUF4646"/>
</dbReference>
<dbReference type="AlphaFoldDB" id="A8NWF7"/>
<dbReference type="eggNOG" id="ENOG502SK18">
    <property type="taxonomic scope" value="Eukaryota"/>
</dbReference>
<dbReference type="OrthoDB" id="3248421at2759"/>
<feature type="compositionally biased region" description="Basic residues" evidence="1">
    <location>
        <begin position="639"/>
        <end position="654"/>
    </location>
</feature>
<dbReference type="KEGG" id="cci:CC1G_00018"/>
<dbReference type="EMBL" id="AACS02000005">
    <property type="protein sequence ID" value="EAU84499.1"/>
    <property type="molecule type" value="Genomic_DNA"/>
</dbReference>
<dbReference type="GeneID" id="6013436"/>
<feature type="compositionally biased region" description="Basic and acidic residues" evidence="1">
    <location>
        <begin position="242"/>
        <end position="258"/>
    </location>
</feature>
<keyword evidence="3" id="KW-1185">Reference proteome</keyword>
<feature type="region of interest" description="Disordered" evidence="1">
    <location>
        <begin position="303"/>
        <end position="447"/>
    </location>
</feature>